<evidence type="ECO:0000256" key="1">
    <source>
        <dbReference type="ARBA" id="ARBA00009179"/>
    </source>
</evidence>
<evidence type="ECO:0000256" key="6">
    <source>
        <dbReference type="SAM" id="MobiDB-lite"/>
    </source>
</evidence>
<dbReference type="RefSeq" id="WP_377316669.1">
    <property type="nucleotide sequence ID" value="NZ_JBHUIY010000022.1"/>
</dbReference>
<dbReference type="Pfam" id="PF22694">
    <property type="entry name" value="CtpB_N-like"/>
    <property type="match status" value="1"/>
</dbReference>
<evidence type="ECO:0000256" key="2">
    <source>
        <dbReference type="ARBA" id="ARBA00022670"/>
    </source>
</evidence>
<protein>
    <submittedName>
        <fullName evidence="9">S41 family peptidase</fullName>
    </submittedName>
</protein>
<evidence type="ECO:0000256" key="5">
    <source>
        <dbReference type="RuleBase" id="RU004404"/>
    </source>
</evidence>
<gene>
    <name evidence="9" type="ORF">ACFSNB_11575</name>
</gene>
<dbReference type="Gene3D" id="3.90.226.10">
    <property type="entry name" value="2-enoyl-CoA Hydratase, Chain A, domain 1"/>
    <property type="match status" value="1"/>
</dbReference>
<feature type="signal peptide" evidence="7">
    <location>
        <begin position="1"/>
        <end position="26"/>
    </location>
</feature>
<dbReference type="InterPro" id="IPR005151">
    <property type="entry name" value="Tail-specific_protease"/>
</dbReference>
<feature type="chain" id="PRO_5046126336" evidence="7">
    <location>
        <begin position="27"/>
        <end position="450"/>
    </location>
</feature>
<keyword evidence="10" id="KW-1185">Reference proteome</keyword>
<dbReference type="Proteomes" id="UP001597296">
    <property type="component" value="Unassembled WGS sequence"/>
</dbReference>
<dbReference type="Gene3D" id="3.30.750.44">
    <property type="match status" value="1"/>
</dbReference>
<dbReference type="InterPro" id="IPR004447">
    <property type="entry name" value="Peptidase_S41A"/>
</dbReference>
<dbReference type="PANTHER" id="PTHR32060:SF30">
    <property type="entry name" value="CARBOXY-TERMINAL PROCESSING PROTEASE CTPA"/>
    <property type="match status" value="1"/>
</dbReference>
<dbReference type="NCBIfam" id="TIGR00225">
    <property type="entry name" value="prc"/>
    <property type="match status" value="1"/>
</dbReference>
<dbReference type="EMBL" id="JBHUIY010000022">
    <property type="protein sequence ID" value="MFD2234446.1"/>
    <property type="molecule type" value="Genomic_DNA"/>
</dbReference>
<evidence type="ECO:0000313" key="10">
    <source>
        <dbReference type="Proteomes" id="UP001597296"/>
    </source>
</evidence>
<dbReference type="InterPro" id="IPR029045">
    <property type="entry name" value="ClpP/crotonase-like_dom_sf"/>
</dbReference>
<feature type="region of interest" description="Disordered" evidence="6">
    <location>
        <begin position="360"/>
        <end position="429"/>
    </location>
</feature>
<dbReference type="Gene3D" id="2.30.42.10">
    <property type="match status" value="1"/>
</dbReference>
<evidence type="ECO:0000313" key="9">
    <source>
        <dbReference type="EMBL" id="MFD2234446.1"/>
    </source>
</evidence>
<dbReference type="PANTHER" id="PTHR32060">
    <property type="entry name" value="TAIL-SPECIFIC PROTEASE"/>
    <property type="match status" value="1"/>
</dbReference>
<comment type="similarity">
    <text evidence="1 5">Belongs to the peptidase S41A family.</text>
</comment>
<dbReference type="SUPFAM" id="SSF52096">
    <property type="entry name" value="ClpP/crotonase"/>
    <property type="match status" value="1"/>
</dbReference>
<dbReference type="CDD" id="cd07560">
    <property type="entry name" value="Peptidase_S41_CPP"/>
    <property type="match status" value="1"/>
</dbReference>
<reference evidence="10" key="1">
    <citation type="journal article" date="2019" name="Int. J. Syst. Evol. Microbiol.">
        <title>The Global Catalogue of Microorganisms (GCM) 10K type strain sequencing project: providing services to taxonomists for standard genome sequencing and annotation.</title>
        <authorList>
            <consortium name="The Broad Institute Genomics Platform"/>
            <consortium name="The Broad Institute Genome Sequencing Center for Infectious Disease"/>
            <person name="Wu L."/>
            <person name="Ma J."/>
        </authorList>
    </citation>
    <scope>NUCLEOTIDE SEQUENCE [LARGE SCALE GENOMIC DNA]</scope>
    <source>
        <strain evidence="10">KCTC 15012</strain>
    </source>
</reference>
<evidence type="ECO:0000256" key="3">
    <source>
        <dbReference type="ARBA" id="ARBA00022801"/>
    </source>
</evidence>
<dbReference type="SMART" id="SM00245">
    <property type="entry name" value="TSPc"/>
    <property type="match status" value="1"/>
</dbReference>
<dbReference type="InterPro" id="IPR055210">
    <property type="entry name" value="CtpA/B_N"/>
</dbReference>
<dbReference type="SMART" id="SM00228">
    <property type="entry name" value="PDZ"/>
    <property type="match status" value="1"/>
</dbReference>
<feature type="compositionally biased region" description="Basic and acidic residues" evidence="6">
    <location>
        <begin position="363"/>
        <end position="372"/>
    </location>
</feature>
<dbReference type="InterPro" id="IPR036034">
    <property type="entry name" value="PDZ_sf"/>
</dbReference>
<name>A0ABW5CCM5_9PROT</name>
<accession>A0ABW5CCM5</accession>
<dbReference type="Pfam" id="PF03572">
    <property type="entry name" value="Peptidase_S41"/>
    <property type="match status" value="1"/>
</dbReference>
<dbReference type="PROSITE" id="PS50106">
    <property type="entry name" value="PDZ"/>
    <property type="match status" value="1"/>
</dbReference>
<dbReference type="InterPro" id="IPR041489">
    <property type="entry name" value="PDZ_6"/>
</dbReference>
<proteinExistence type="inferred from homology"/>
<dbReference type="InterPro" id="IPR001478">
    <property type="entry name" value="PDZ"/>
</dbReference>
<organism evidence="9 10">
    <name type="scientific">Phaeospirillum tilakii</name>
    <dbReference type="NCBI Taxonomy" id="741673"/>
    <lineage>
        <taxon>Bacteria</taxon>
        <taxon>Pseudomonadati</taxon>
        <taxon>Pseudomonadota</taxon>
        <taxon>Alphaproteobacteria</taxon>
        <taxon>Rhodospirillales</taxon>
        <taxon>Rhodospirillaceae</taxon>
        <taxon>Phaeospirillum</taxon>
    </lineage>
</organism>
<feature type="domain" description="PDZ" evidence="8">
    <location>
        <begin position="85"/>
        <end position="155"/>
    </location>
</feature>
<evidence type="ECO:0000259" key="8">
    <source>
        <dbReference type="PROSITE" id="PS50106"/>
    </source>
</evidence>
<evidence type="ECO:0000256" key="4">
    <source>
        <dbReference type="ARBA" id="ARBA00022825"/>
    </source>
</evidence>
<dbReference type="CDD" id="cd06782">
    <property type="entry name" value="cpPDZ_CPP-like"/>
    <property type="match status" value="1"/>
</dbReference>
<keyword evidence="3 5" id="KW-0378">Hydrolase</keyword>
<keyword evidence="2 5" id="KW-0645">Protease</keyword>
<dbReference type="Pfam" id="PF17820">
    <property type="entry name" value="PDZ_6"/>
    <property type="match status" value="1"/>
</dbReference>
<comment type="caution">
    <text evidence="9">The sequence shown here is derived from an EMBL/GenBank/DDBJ whole genome shotgun (WGS) entry which is preliminary data.</text>
</comment>
<sequence length="450" mass="48427">MIRKILVAAGTVALLSSTALVPAAHATEQKETYRLLELFGEVFDKVRTEYVEPVKDEDLIEAALNGMLTSLDPHSGYLNPKNSKDMDIQTRGEFGGLGLEVTMESGWVKVVSPIDDTPAARGGMQPGDLITHLDGEPVQGLSLTDAVDRMRGAPGTDIKLTVRRGGAQPFDVKLTRAVIKVQTVKGQAIGDAGYIRISQFSATTETDLRRVMGQVRKELGKNPAGYVIDLRNNPGGLLDQAVAVADDFLEKGEIVSTRSRRPEDTQRYNARSGDISDRLPLVVLINDGSASASEIVAGALQDHKRATIVGIRSFGKGSVQTLIPLPGHGSIRLTTARYYTPSGRSIQAVGIEPDVKVPVVKGESAEPERRSEASLPRALPNPNGAHAPDKDKDKDADKAKDKAKDKAEPKTECKTETPPPTVKFGDPAQDYQLSRALEVLHAAPRPAEAR</sequence>
<feature type="compositionally biased region" description="Basic and acidic residues" evidence="6">
    <location>
        <begin position="387"/>
        <end position="415"/>
    </location>
</feature>
<keyword evidence="4 5" id="KW-0720">Serine protease</keyword>
<dbReference type="SUPFAM" id="SSF50156">
    <property type="entry name" value="PDZ domain-like"/>
    <property type="match status" value="1"/>
</dbReference>
<keyword evidence="7" id="KW-0732">Signal</keyword>
<evidence type="ECO:0000256" key="7">
    <source>
        <dbReference type="SAM" id="SignalP"/>
    </source>
</evidence>